<evidence type="ECO:0000313" key="2">
    <source>
        <dbReference type="Proteomes" id="UP000800200"/>
    </source>
</evidence>
<keyword evidence="2" id="KW-1185">Reference proteome</keyword>
<accession>A0A6A6E3K3</accession>
<organism evidence="1 2">
    <name type="scientific">Zopfia rhizophila CBS 207.26</name>
    <dbReference type="NCBI Taxonomy" id="1314779"/>
    <lineage>
        <taxon>Eukaryota</taxon>
        <taxon>Fungi</taxon>
        <taxon>Dikarya</taxon>
        <taxon>Ascomycota</taxon>
        <taxon>Pezizomycotina</taxon>
        <taxon>Dothideomycetes</taxon>
        <taxon>Dothideomycetes incertae sedis</taxon>
        <taxon>Zopfiaceae</taxon>
        <taxon>Zopfia</taxon>
    </lineage>
</organism>
<dbReference type="OrthoDB" id="5419219at2759"/>
<protein>
    <submittedName>
        <fullName evidence="1">Uncharacterized protein</fullName>
    </submittedName>
</protein>
<evidence type="ECO:0000313" key="1">
    <source>
        <dbReference type="EMBL" id="KAF2186507.1"/>
    </source>
</evidence>
<gene>
    <name evidence="1" type="ORF">K469DRAFT_706494</name>
</gene>
<dbReference type="AlphaFoldDB" id="A0A6A6E3K3"/>
<dbReference type="Proteomes" id="UP000800200">
    <property type="component" value="Unassembled WGS sequence"/>
</dbReference>
<name>A0A6A6E3K3_9PEZI</name>
<sequence length="846" mass="95111">MPGPPEAKSKRKSRTYIPFGRVTGVQKWNDTEALAPSRRLSIPAKLPPATSTVTSVEKVLETVRAHLRKHAEGTGDTSASQPKFDDLTLYDVSEAEENKLWECEVKRLIQTVKDMSEPLEFKNYGSFLQPDTKAAYEGLSTLADRLLVNLHICRQDNEVVFLQFSEKKYGASAHTNSERVLERFVDNAKVSMEDSKEATISKSTMISYFALVDYITAVAARFAVLGADHDTWQRRALSGLAKYSAKLKVLSRNSEAYALRSIDVGKRFTTERNVMRTFGISRVGVETNLGERAPVMGLGGNEAIFDSPHGFVPWNRNNHDHSGRAKELEALLQQGDPAEDFYFSDIAFVFHWTSSTLFSMVQRLKTSSLSGFPVDGFDICSVVYKRGTSDSPLPIFIHQDRDGEISGSSYLNFIKHAYAGFALVQQAVDEIQKRKADGKGLGRDELTGKDPRSGTYIMAQKREGSEEDMDETAKAPLIPLTTLAEVVTVMVPLLFTDPIVVRELQSSLRLLGELLSIDVEEKLTPRSPDFTAAVSLRTNTFELLSSSCLRESDFRSLSMSLVVHRDRQIPHPKVPANTDAWSKTSKELIRQRLREVHQRRERLIKEGREWDIEETSVRVQCPQYVYTVLTICGILVAGGLTSAFTMGQRVRGVDPFGIATFSWVVAGFIVVVSKSIRVNDWPWRDFLLGRVTCRSLSELQAVTGLNDQDLLLYLLTKESENVLITRGPYNKMFTRKGDSGFSIDIKPEMRTLFSSGVIFVKVSMSDGSALVCLDLRRGAEKRDVRTEIRHNERMCEGDLVCQYPPRPGDMIQDVELSQLTEGRMYIVFSRWRKILGIYHSAETKVR</sequence>
<proteinExistence type="predicted"/>
<dbReference type="EMBL" id="ML994629">
    <property type="protein sequence ID" value="KAF2186507.1"/>
    <property type="molecule type" value="Genomic_DNA"/>
</dbReference>
<reference evidence="1" key="1">
    <citation type="journal article" date="2020" name="Stud. Mycol.">
        <title>101 Dothideomycetes genomes: a test case for predicting lifestyles and emergence of pathogens.</title>
        <authorList>
            <person name="Haridas S."/>
            <person name="Albert R."/>
            <person name="Binder M."/>
            <person name="Bloem J."/>
            <person name="Labutti K."/>
            <person name="Salamov A."/>
            <person name="Andreopoulos B."/>
            <person name="Baker S."/>
            <person name="Barry K."/>
            <person name="Bills G."/>
            <person name="Bluhm B."/>
            <person name="Cannon C."/>
            <person name="Castanera R."/>
            <person name="Culley D."/>
            <person name="Daum C."/>
            <person name="Ezra D."/>
            <person name="Gonzalez J."/>
            <person name="Henrissat B."/>
            <person name="Kuo A."/>
            <person name="Liang C."/>
            <person name="Lipzen A."/>
            <person name="Lutzoni F."/>
            <person name="Magnuson J."/>
            <person name="Mondo S."/>
            <person name="Nolan M."/>
            <person name="Ohm R."/>
            <person name="Pangilinan J."/>
            <person name="Park H.-J."/>
            <person name="Ramirez L."/>
            <person name="Alfaro M."/>
            <person name="Sun H."/>
            <person name="Tritt A."/>
            <person name="Yoshinaga Y."/>
            <person name="Zwiers L.-H."/>
            <person name="Turgeon B."/>
            <person name="Goodwin S."/>
            <person name="Spatafora J."/>
            <person name="Crous P."/>
            <person name="Grigoriev I."/>
        </authorList>
    </citation>
    <scope>NUCLEOTIDE SEQUENCE</scope>
    <source>
        <strain evidence="1">CBS 207.26</strain>
    </source>
</reference>